<keyword evidence="3" id="KW-1185">Reference proteome</keyword>
<evidence type="ECO:0008006" key="4">
    <source>
        <dbReference type="Google" id="ProtNLM"/>
    </source>
</evidence>
<dbReference type="Proteomes" id="UP000323597">
    <property type="component" value="Chromosome A08"/>
</dbReference>
<reference evidence="2 3" key="1">
    <citation type="submission" date="2019-07" db="EMBL/GenBank/DDBJ databases">
        <title>WGS assembly of Gossypium mustelinum.</title>
        <authorList>
            <person name="Chen Z.J."/>
            <person name="Sreedasyam A."/>
            <person name="Ando A."/>
            <person name="Song Q."/>
            <person name="De L."/>
            <person name="Hulse-Kemp A."/>
            <person name="Ding M."/>
            <person name="Ye W."/>
            <person name="Kirkbride R."/>
            <person name="Jenkins J."/>
            <person name="Plott C."/>
            <person name="Lovell J."/>
            <person name="Lin Y.-M."/>
            <person name="Vaughn R."/>
            <person name="Liu B."/>
            <person name="Li W."/>
            <person name="Simpson S."/>
            <person name="Scheffler B."/>
            <person name="Saski C."/>
            <person name="Grover C."/>
            <person name="Hu G."/>
            <person name="Conover J."/>
            <person name="Carlson J."/>
            <person name="Shu S."/>
            <person name="Boston L."/>
            <person name="Williams M."/>
            <person name="Peterson D."/>
            <person name="Mcgee K."/>
            <person name="Jones D."/>
            <person name="Wendel J."/>
            <person name="Stelly D."/>
            <person name="Grimwood J."/>
            <person name="Schmutz J."/>
        </authorList>
    </citation>
    <scope>NUCLEOTIDE SEQUENCE [LARGE SCALE GENOMIC DNA]</scope>
    <source>
        <strain evidence="2">1408120.09</strain>
    </source>
</reference>
<gene>
    <name evidence="2" type="ORF">E1A91_A08G118300v1</name>
</gene>
<evidence type="ECO:0000256" key="1">
    <source>
        <dbReference type="SAM" id="SignalP"/>
    </source>
</evidence>
<feature type="signal peptide" evidence="1">
    <location>
        <begin position="1"/>
        <end position="26"/>
    </location>
</feature>
<accession>A0A5D2Y8B8</accession>
<evidence type="ECO:0000313" key="3">
    <source>
        <dbReference type="Proteomes" id="UP000323597"/>
    </source>
</evidence>
<feature type="chain" id="PRO_5023077041" description="Secreted protein" evidence="1">
    <location>
        <begin position="27"/>
        <end position="64"/>
    </location>
</feature>
<name>A0A5D2Y8B8_GOSMU</name>
<protein>
    <recommendedName>
        <fullName evidence="4">Secreted protein</fullName>
    </recommendedName>
</protein>
<sequence>MRYSCSAHSILNLLSRFLVLWSVVRMRSSTTAGFAGSRCLQKRFVKVPRRWRSSFSTFCISFTT</sequence>
<dbReference type="EMBL" id="CM017643">
    <property type="protein sequence ID" value="TYJ22332.1"/>
    <property type="molecule type" value="Genomic_DNA"/>
</dbReference>
<keyword evidence="1" id="KW-0732">Signal</keyword>
<dbReference type="AlphaFoldDB" id="A0A5D2Y8B8"/>
<proteinExistence type="predicted"/>
<organism evidence="2 3">
    <name type="scientific">Gossypium mustelinum</name>
    <name type="common">Cotton</name>
    <name type="synonym">Gossypium caicoense</name>
    <dbReference type="NCBI Taxonomy" id="34275"/>
    <lineage>
        <taxon>Eukaryota</taxon>
        <taxon>Viridiplantae</taxon>
        <taxon>Streptophyta</taxon>
        <taxon>Embryophyta</taxon>
        <taxon>Tracheophyta</taxon>
        <taxon>Spermatophyta</taxon>
        <taxon>Magnoliopsida</taxon>
        <taxon>eudicotyledons</taxon>
        <taxon>Gunneridae</taxon>
        <taxon>Pentapetalae</taxon>
        <taxon>rosids</taxon>
        <taxon>malvids</taxon>
        <taxon>Malvales</taxon>
        <taxon>Malvaceae</taxon>
        <taxon>Malvoideae</taxon>
        <taxon>Gossypium</taxon>
    </lineage>
</organism>
<evidence type="ECO:0000313" key="2">
    <source>
        <dbReference type="EMBL" id="TYJ22332.1"/>
    </source>
</evidence>